<keyword evidence="1" id="KW-0732">Signal</keyword>
<evidence type="ECO:0000313" key="2">
    <source>
        <dbReference type="EMBL" id="KAB7493830.1"/>
    </source>
</evidence>
<evidence type="ECO:0000256" key="1">
    <source>
        <dbReference type="SAM" id="SignalP"/>
    </source>
</evidence>
<protein>
    <submittedName>
        <fullName evidence="2">Venom allergen 5</fullName>
    </submittedName>
</protein>
<comment type="caution">
    <text evidence="2">The sequence shown here is derived from an EMBL/GenBank/DDBJ whole genome shotgun (WGS) entry which is preliminary data.</text>
</comment>
<sequence length="85" mass="9675">MKFLSFIILILNIVGIFSLRCTPCDRSKCPNNIEDKCPWGVGPPYACTCCDACLKGARGELRRYLAYGRILCRRSGMRATPWQER</sequence>
<accession>A0A5N5SJE4</accession>
<proteinExistence type="predicted"/>
<name>A0A5N5SJE4_9CRUS</name>
<feature type="signal peptide" evidence="1">
    <location>
        <begin position="1"/>
        <end position="18"/>
    </location>
</feature>
<keyword evidence="3" id="KW-1185">Reference proteome</keyword>
<dbReference type="Proteomes" id="UP000326759">
    <property type="component" value="Unassembled WGS sequence"/>
</dbReference>
<dbReference type="AlphaFoldDB" id="A0A5N5SJE4"/>
<dbReference type="EMBL" id="SEYY01024865">
    <property type="protein sequence ID" value="KAB7493830.1"/>
    <property type="molecule type" value="Genomic_DNA"/>
</dbReference>
<organism evidence="2 3">
    <name type="scientific">Armadillidium nasatum</name>
    <dbReference type="NCBI Taxonomy" id="96803"/>
    <lineage>
        <taxon>Eukaryota</taxon>
        <taxon>Metazoa</taxon>
        <taxon>Ecdysozoa</taxon>
        <taxon>Arthropoda</taxon>
        <taxon>Crustacea</taxon>
        <taxon>Multicrustacea</taxon>
        <taxon>Malacostraca</taxon>
        <taxon>Eumalacostraca</taxon>
        <taxon>Peracarida</taxon>
        <taxon>Isopoda</taxon>
        <taxon>Oniscidea</taxon>
        <taxon>Crinocheta</taxon>
        <taxon>Armadillidiidae</taxon>
        <taxon>Armadillidium</taxon>
    </lineage>
</organism>
<reference evidence="2 3" key="1">
    <citation type="journal article" date="2019" name="PLoS Biol.">
        <title>Sex chromosomes control vertical transmission of feminizing Wolbachia symbionts in an isopod.</title>
        <authorList>
            <person name="Becking T."/>
            <person name="Chebbi M.A."/>
            <person name="Giraud I."/>
            <person name="Moumen B."/>
            <person name="Laverre T."/>
            <person name="Caubet Y."/>
            <person name="Peccoud J."/>
            <person name="Gilbert C."/>
            <person name="Cordaux R."/>
        </authorList>
    </citation>
    <scope>NUCLEOTIDE SEQUENCE [LARGE SCALE GENOMIC DNA]</scope>
    <source>
        <strain evidence="2">ANa2</strain>
        <tissue evidence="2">Whole body excluding digestive tract and cuticle</tissue>
    </source>
</reference>
<evidence type="ECO:0000313" key="3">
    <source>
        <dbReference type="Proteomes" id="UP000326759"/>
    </source>
</evidence>
<gene>
    <name evidence="2" type="primary">VA5_2</name>
    <name evidence="2" type="ORF">Anas_12475</name>
</gene>
<feature type="chain" id="PRO_5024421037" evidence="1">
    <location>
        <begin position="19"/>
        <end position="85"/>
    </location>
</feature>